<keyword evidence="1" id="KW-0812">Transmembrane</keyword>
<feature type="transmembrane region" description="Helical" evidence="1">
    <location>
        <begin position="512"/>
        <end position="537"/>
    </location>
</feature>
<dbReference type="PANTHER" id="PTHR24177">
    <property type="entry name" value="CASKIN"/>
    <property type="match status" value="1"/>
</dbReference>
<evidence type="ECO:0000259" key="2">
    <source>
        <dbReference type="Pfam" id="PF13962"/>
    </source>
</evidence>
<dbReference type="Pfam" id="PF13962">
    <property type="entry name" value="PGG"/>
    <property type="match status" value="1"/>
</dbReference>
<dbReference type="EMBL" id="VOIH02000010">
    <property type="protein sequence ID" value="KAF3436252.1"/>
    <property type="molecule type" value="Genomic_DNA"/>
</dbReference>
<evidence type="ECO:0000313" key="4">
    <source>
        <dbReference type="Proteomes" id="UP000796880"/>
    </source>
</evidence>
<keyword evidence="4" id="KW-1185">Reference proteome</keyword>
<dbReference type="SUPFAM" id="SSF48403">
    <property type="entry name" value="Ankyrin repeat"/>
    <property type="match status" value="1"/>
</dbReference>
<reference evidence="3" key="1">
    <citation type="submission" date="2020-03" db="EMBL/GenBank/DDBJ databases">
        <title>A high-quality chromosome-level genome assembly of a woody plant with both climbing and erect habits, Rhamnella rubrinervis.</title>
        <authorList>
            <person name="Lu Z."/>
            <person name="Yang Y."/>
            <person name="Zhu X."/>
            <person name="Sun Y."/>
        </authorList>
    </citation>
    <scope>NUCLEOTIDE SEQUENCE</scope>
    <source>
        <strain evidence="3">BYM</strain>
        <tissue evidence="3">Leaf</tissue>
    </source>
</reference>
<dbReference type="PANTHER" id="PTHR24177:SF103">
    <property type="entry name" value="PGG DOMAIN-CONTAINING PROTEIN"/>
    <property type="match status" value="1"/>
</dbReference>
<feature type="domain" description="PGG" evidence="2">
    <location>
        <begin position="424"/>
        <end position="536"/>
    </location>
</feature>
<accession>A0A8K0E3M0</accession>
<proteinExistence type="predicted"/>
<protein>
    <recommendedName>
        <fullName evidence="2">PGG domain-containing protein</fullName>
    </recommendedName>
</protein>
<feature type="transmembrane region" description="Helical" evidence="1">
    <location>
        <begin position="544"/>
        <end position="563"/>
    </location>
</feature>
<evidence type="ECO:0000256" key="1">
    <source>
        <dbReference type="SAM" id="Phobius"/>
    </source>
</evidence>
<dbReference type="Gene3D" id="1.25.40.20">
    <property type="entry name" value="Ankyrin repeat-containing domain"/>
    <property type="match status" value="2"/>
</dbReference>
<sequence>MTKNEETLFTVAMKGEWKEVLEICRQDVRALKLKITKSGATVLQAAVIESQVFTVRALLALIEENSVYELLRLENNGGDTALHLAASMGSVVMCRYIAEIDHSLVGVRNKSGETPLFLAVLHEKSTVFHYLNSLCTAELGYSYSRRKDGDTFLHCAIAGQYMVLAHQIIEKYPNLVHYVNEKRYTPLHVLATKPAAFKSGHRGLGRFGRFVYNHCISINQLEFPDEEDIINIADHGTDCPNKNQDEPLDKDEDNPKEVIVKAAEEEERKGQKGLLTNRGTVENQTPILIAAKNGIIEIVDAILARFPMAVNDSDACGKNIVILAIENRHVSLFNVLMKKNLLREGIVRKRDDEGNSALHLAAVYAKDKHRQIPSASAQMLWEIKWFEHVKSSLPPISFWLNYEEKTPEEMFTETHKELSTQGINWLFKASESCSVVAALIAGVAFATIVSIPGGMDESSGKPKLENQTAFRVFTISSLMALCFSVNSLIMFLTNLMSRFQVKDLTKDLPVKFLASLTSVFISIFSPLVSFSSGYFLVTEGKFRYAFFLVYVVVCLPISIFAFSQFPLYVDLVRTIFRSRFAKQE</sequence>
<feature type="transmembrane region" description="Helical" evidence="1">
    <location>
        <begin position="472"/>
        <end position="492"/>
    </location>
</feature>
<name>A0A8K0E3M0_9ROSA</name>
<feature type="transmembrane region" description="Helical" evidence="1">
    <location>
        <begin position="434"/>
        <end position="451"/>
    </location>
</feature>
<dbReference type="SMART" id="SM00248">
    <property type="entry name" value="ANK"/>
    <property type="match status" value="6"/>
</dbReference>
<dbReference type="OrthoDB" id="1923662at2759"/>
<gene>
    <name evidence="3" type="ORF">FNV43_RR23344</name>
</gene>
<dbReference type="InterPro" id="IPR036770">
    <property type="entry name" value="Ankyrin_rpt-contain_sf"/>
</dbReference>
<dbReference type="Pfam" id="PF12796">
    <property type="entry name" value="Ank_2"/>
    <property type="match status" value="2"/>
</dbReference>
<keyword evidence="1" id="KW-0472">Membrane</keyword>
<dbReference type="GO" id="GO:0016020">
    <property type="term" value="C:membrane"/>
    <property type="evidence" value="ECO:0007669"/>
    <property type="project" value="TreeGrafter"/>
</dbReference>
<dbReference type="AlphaFoldDB" id="A0A8K0E3M0"/>
<comment type="caution">
    <text evidence="3">The sequence shown here is derived from an EMBL/GenBank/DDBJ whole genome shotgun (WGS) entry which is preliminary data.</text>
</comment>
<dbReference type="InterPro" id="IPR002110">
    <property type="entry name" value="Ankyrin_rpt"/>
</dbReference>
<keyword evidence="1" id="KW-1133">Transmembrane helix</keyword>
<organism evidence="3 4">
    <name type="scientific">Rhamnella rubrinervis</name>
    <dbReference type="NCBI Taxonomy" id="2594499"/>
    <lineage>
        <taxon>Eukaryota</taxon>
        <taxon>Viridiplantae</taxon>
        <taxon>Streptophyta</taxon>
        <taxon>Embryophyta</taxon>
        <taxon>Tracheophyta</taxon>
        <taxon>Spermatophyta</taxon>
        <taxon>Magnoliopsida</taxon>
        <taxon>eudicotyledons</taxon>
        <taxon>Gunneridae</taxon>
        <taxon>Pentapetalae</taxon>
        <taxon>rosids</taxon>
        <taxon>fabids</taxon>
        <taxon>Rosales</taxon>
        <taxon>Rhamnaceae</taxon>
        <taxon>rhamnoid group</taxon>
        <taxon>Rhamneae</taxon>
        <taxon>Rhamnella</taxon>
    </lineage>
</organism>
<evidence type="ECO:0000313" key="3">
    <source>
        <dbReference type="EMBL" id="KAF3436252.1"/>
    </source>
</evidence>
<dbReference type="Proteomes" id="UP000796880">
    <property type="component" value="Unassembled WGS sequence"/>
</dbReference>
<dbReference type="InterPro" id="IPR026961">
    <property type="entry name" value="PGG_dom"/>
</dbReference>